<gene>
    <name evidence="11" type="ORF">FQ377_07520</name>
</gene>
<organism evidence="11 12">
    <name type="scientific">Arthrobacter echini</name>
    <dbReference type="NCBI Taxonomy" id="1529066"/>
    <lineage>
        <taxon>Bacteria</taxon>
        <taxon>Bacillati</taxon>
        <taxon>Actinomycetota</taxon>
        <taxon>Actinomycetes</taxon>
        <taxon>Micrococcales</taxon>
        <taxon>Micrococcaceae</taxon>
        <taxon>Arthrobacter</taxon>
    </lineage>
</organism>
<dbReference type="Pfam" id="PF00535">
    <property type="entry name" value="Glycos_transf_2"/>
    <property type="match status" value="1"/>
</dbReference>
<dbReference type="SUPFAM" id="SSF53448">
    <property type="entry name" value="Nucleotide-diphospho-sugar transferases"/>
    <property type="match status" value="1"/>
</dbReference>
<proteinExistence type="inferred from homology"/>
<sequence>MIPGQLAVVLPARDEEDWLPACLADLDAAREHLQSTVPRTPVSITVVLDRCTDGSASAARSIPGVSVLAGNFGSVGAARDAGVRFALARSQALPERTWIANTDADTLVPRDWLVRHHRLAVHHDLVLGTVRPTLTPDNAERWQRWADDYVAADGHHHVHGANLGIRGSTYQEVGGFAPLTEDEDVDLVGRAKLGGAAWIASGQLQVTTSSRTVGRVSAGFSTYLRMLG</sequence>
<dbReference type="PANTHER" id="PTHR43646">
    <property type="entry name" value="GLYCOSYLTRANSFERASE"/>
    <property type="match status" value="1"/>
</dbReference>
<evidence type="ECO:0000256" key="6">
    <source>
        <dbReference type="ARBA" id="ARBA00037281"/>
    </source>
</evidence>
<dbReference type="GO" id="GO:0005886">
    <property type="term" value="C:plasma membrane"/>
    <property type="evidence" value="ECO:0007669"/>
    <property type="project" value="UniProtKB-SubCell"/>
</dbReference>
<evidence type="ECO:0000256" key="8">
    <source>
        <dbReference type="ARBA" id="ARBA00038120"/>
    </source>
</evidence>
<evidence type="ECO:0000256" key="3">
    <source>
        <dbReference type="ARBA" id="ARBA00022676"/>
    </source>
</evidence>
<evidence type="ECO:0000313" key="11">
    <source>
        <dbReference type="EMBL" id="TYC98857.1"/>
    </source>
</evidence>
<keyword evidence="3" id="KW-0328">Glycosyltransferase</keyword>
<dbReference type="InterPro" id="IPR029044">
    <property type="entry name" value="Nucleotide-diphossugar_trans"/>
</dbReference>
<evidence type="ECO:0000256" key="7">
    <source>
        <dbReference type="ARBA" id="ARBA00037904"/>
    </source>
</evidence>
<keyword evidence="2" id="KW-1003">Cell membrane</keyword>
<keyword evidence="12" id="KW-1185">Reference proteome</keyword>
<dbReference type="Gene3D" id="3.90.550.10">
    <property type="entry name" value="Spore Coat Polysaccharide Biosynthesis Protein SpsA, Chain A"/>
    <property type="match status" value="1"/>
</dbReference>
<dbReference type="GO" id="GO:0016757">
    <property type="term" value="F:glycosyltransferase activity"/>
    <property type="evidence" value="ECO:0007669"/>
    <property type="project" value="UniProtKB-KW"/>
</dbReference>
<dbReference type="EMBL" id="VSLD01000003">
    <property type="protein sequence ID" value="TYC98857.1"/>
    <property type="molecule type" value="Genomic_DNA"/>
</dbReference>
<feature type="domain" description="Glycosyltransferase 2-like" evidence="10">
    <location>
        <begin position="8"/>
        <end position="144"/>
    </location>
</feature>
<evidence type="ECO:0000256" key="4">
    <source>
        <dbReference type="ARBA" id="ARBA00022679"/>
    </source>
</evidence>
<dbReference type="AlphaFoldDB" id="A0A5D0XRX7"/>
<dbReference type="PANTHER" id="PTHR43646:SF2">
    <property type="entry name" value="GLYCOSYLTRANSFERASE 2-LIKE DOMAIN-CONTAINING PROTEIN"/>
    <property type="match status" value="1"/>
</dbReference>
<evidence type="ECO:0000256" key="5">
    <source>
        <dbReference type="ARBA" id="ARBA00023136"/>
    </source>
</evidence>
<comment type="similarity">
    <text evidence="8">Belongs to the glycosyltransferase 2 family. CrtQ subfamily.</text>
</comment>
<dbReference type="InterPro" id="IPR001173">
    <property type="entry name" value="Glyco_trans_2-like"/>
</dbReference>
<dbReference type="OrthoDB" id="9777873at2"/>
<evidence type="ECO:0000313" key="12">
    <source>
        <dbReference type="Proteomes" id="UP000323410"/>
    </source>
</evidence>
<evidence type="ECO:0000256" key="9">
    <source>
        <dbReference type="ARBA" id="ARBA00040345"/>
    </source>
</evidence>
<reference evidence="11 12" key="1">
    <citation type="submission" date="2019-08" db="EMBL/GenBank/DDBJ databases">
        <title>Genone of Arthrobacter echini P9.</title>
        <authorList>
            <person name="Bowman J.P."/>
        </authorList>
    </citation>
    <scope>NUCLEOTIDE SEQUENCE [LARGE SCALE GENOMIC DNA]</scope>
    <source>
        <strain evidence="11 12">P9</strain>
    </source>
</reference>
<accession>A0A5D0XRX7</accession>
<evidence type="ECO:0000259" key="10">
    <source>
        <dbReference type="Pfam" id="PF00535"/>
    </source>
</evidence>
<evidence type="ECO:0000256" key="2">
    <source>
        <dbReference type="ARBA" id="ARBA00022475"/>
    </source>
</evidence>
<protein>
    <recommendedName>
        <fullName evidence="9">4,4'-diaponeurosporenoate glycosyltransferase</fullName>
    </recommendedName>
</protein>
<comment type="subcellular location">
    <subcellularLocation>
        <location evidence="1">Cell membrane</location>
    </subcellularLocation>
</comment>
<name>A0A5D0XRX7_9MICC</name>
<keyword evidence="5" id="KW-0472">Membrane</keyword>
<comment type="caution">
    <text evidence="11">The sequence shown here is derived from an EMBL/GenBank/DDBJ whole genome shotgun (WGS) entry which is preliminary data.</text>
</comment>
<dbReference type="RefSeq" id="WP_148600641.1">
    <property type="nucleotide sequence ID" value="NZ_VSLD01000003.1"/>
</dbReference>
<dbReference type="Proteomes" id="UP000323410">
    <property type="component" value="Unassembled WGS sequence"/>
</dbReference>
<evidence type="ECO:0000256" key="1">
    <source>
        <dbReference type="ARBA" id="ARBA00004236"/>
    </source>
</evidence>
<comment type="function">
    <text evidence="6">Catalyzes the glycosylation of 4,4'-diaponeurosporenoate, i.e. the esterification of glucose at the C1'' position with the carboxyl group of 4,4'-diaponeurosporenic acid, to form glycosyl-4,4'-diaponeurosporenoate. This is a step in the biosynthesis of staphyloxanthin, an orange pigment present in most staphylococci strains.</text>
</comment>
<keyword evidence="4 11" id="KW-0808">Transferase</keyword>
<comment type="pathway">
    <text evidence="7">Carotenoid biosynthesis; staphyloxanthin biosynthesis; staphyloxanthin from farnesyl diphosphate: step 4/5.</text>
</comment>